<evidence type="ECO:0000256" key="6">
    <source>
        <dbReference type="ARBA" id="ARBA00023004"/>
    </source>
</evidence>
<dbReference type="PROSITE" id="PS01001">
    <property type="entry name" value="SDH_CYT_2"/>
    <property type="match status" value="1"/>
</dbReference>
<dbReference type="AlphaFoldDB" id="A0A2H4QI53"/>
<accession>A0A2H4QI53</accession>
<evidence type="ECO:0000256" key="8">
    <source>
        <dbReference type="PIRSR" id="PIRSR000178-1"/>
    </source>
</evidence>
<evidence type="ECO:0000256" key="7">
    <source>
        <dbReference type="ARBA" id="ARBA00023136"/>
    </source>
</evidence>
<feature type="transmembrane region" description="Helical" evidence="9">
    <location>
        <begin position="104"/>
        <end position="124"/>
    </location>
</feature>
<evidence type="ECO:0000256" key="9">
    <source>
        <dbReference type="SAM" id="Phobius"/>
    </source>
</evidence>
<keyword evidence="7 9" id="KW-0472">Membrane</keyword>
<dbReference type="GO" id="GO:0046872">
    <property type="term" value="F:metal ion binding"/>
    <property type="evidence" value="ECO:0007669"/>
    <property type="project" value="UniProtKB-KW"/>
</dbReference>
<comment type="subcellular location">
    <subcellularLocation>
        <location evidence="1">Membrane</location>
        <topology evidence="1">Multi-pass membrane protein</topology>
    </subcellularLocation>
</comment>
<dbReference type="Gene3D" id="1.20.1300.10">
    <property type="entry name" value="Fumarate reductase/succinate dehydrogenase, transmembrane subunit"/>
    <property type="match status" value="1"/>
</dbReference>
<sequence>MKIYTNNRPISPHLLIYRPQSSSLGSIWHRITGISLLLILSFFIIELKFVLNSNFFTKLIYNSYDYFWIFLYISLLFIFLYHAFNGLRHILWDFGFLLHVKSLSLSLSLIIFLSFFITVLNLIYL</sequence>
<dbReference type="PANTHER" id="PTHR10978:SF18">
    <property type="entry name" value="SUCCINATE DEHYDROGENASE SUBUNIT 3-1, MITOCHONDRIAL"/>
    <property type="match status" value="1"/>
</dbReference>
<evidence type="ECO:0000256" key="5">
    <source>
        <dbReference type="ARBA" id="ARBA00022989"/>
    </source>
</evidence>
<feature type="binding site" description="axial binding residue" evidence="8">
    <location>
        <position position="82"/>
    </location>
    <ligand>
        <name>heme</name>
        <dbReference type="ChEBI" id="CHEBI:30413"/>
        <note>ligand shared with second transmembrane subunit</note>
    </ligand>
    <ligandPart>
        <name>Fe</name>
        <dbReference type="ChEBI" id="CHEBI:18248"/>
    </ligandPart>
</feature>
<dbReference type="Pfam" id="PF01127">
    <property type="entry name" value="Sdh_cyt"/>
    <property type="match status" value="1"/>
</dbReference>
<evidence type="ECO:0000256" key="3">
    <source>
        <dbReference type="ARBA" id="ARBA00022692"/>
    </source>
</evidence>
<dbReference type="GO" id="GO:0005739">
    <property type="term" value="C:mitochondrion"/>
    <property type="evidence" value="ECO:0007669"/>
    <property type="project" value="GOC"/>
</dbReference>
<dbReference type="InterPro" id="IPR000701">
    <property type="entry name" value="SuccDH_FuR_B_TM-su"/>
</dbReference>
<evidence type="ECO:0000256" key="4">
    <source>
        <dbReference type="ARBA" id="ARBA00022723"/>
    </source>
</evidence>
<reference evidence="10" key="1">
    <citation type="submission" date="2017-08" db="EMBL/GenBank/DDBJ databases">
        <title>Systematics and comparative genomics of Betaphycus, Kappaphycus and Eucheuma (Solieriaceae, Rhodophyta) base on mitochondrial genome.</title>
        <authorList>
            <person name="Li Y."/>
            <person name="Liu N."/>
            <person name="Wang X."/>
            <person name="Tang X."/>
            <person name="Zhang L."/>
            <person name="Meinita M.D.N."/>
            <person name="Wang G."/>
            <person name="Yin H."/>
            <person name="Liu C."/>
            <person name="Jin Y."/>
            <person name="Wang H."/>
            <person name="Chi S."/>
            <person name="Liu T."/>
        </authorList>
    </citation>
    <scope>NUCLEOTIDE SEQUENCE</scope>
</reference>
<comment type="cofactor">
    <cofactor evidence="8">
        <name>heme</name>
        <dbReference type="ChEBI" id="CHEBI:30413"/>
    </cofactor>
    <text evidence="8">The heme is bound between the two transmembrane subunits.</text>
</comment>
<feature type="transmembrane region" description="Helical" evidence="9">
    <location>
        <begin position="27"/>
        <end position="45"/>
    </location>
</feature>
<keyword evidence="5 9" id="KW-1133">Transmembrane helix</keyword>
<evidence type="ECO:0000256" key="2">
    <source>
        <dbReference type="ARBA" id="ARBA00022617"/>
    </source>
</evidence>
<keyword evidence="3 9" id="KW-0812">Transmembrane</keyword>
<dbReference type="PANTHER" id="PTHR10978">
    <property type="entry name" value="SUCCINATE DEHYDROGENASE CYTOCHROME B560 SUBUNIT"/>
    <property type="match status" value="1"/>
</dbReference>
<name>A0A2H4QI53_9FLOR</name>
<dbReference type="InterPro" id="IPR018495">
    <property type="entry name" value="Succ_DH_cyt_bsu_CS"/>
</dbReference>
<dbReference type="GeneID" id="35117531"/>
<feature type="transmembrane region" description="Helical" evidence="9">
    <location>
        <begin position="66"/>
        <end position="84"/>
    </location>
</feature>
<organism evidence="10">
    <name type="scientific">Betaphycus gelatinus</name>
    <dbReference type="NCBI Taxonomy" id="1191690"/>
    <lineage>
        <taxon>Eukaryota</taxon>
        <taxon>Rhodophyta</taxon>
        <taxon>Florideophyceae</taxon>
        <taxon>Rhodymeniophycidae</taxon>
        <taxon>Gigartinales</taxon>
        <taxon>Solieriaceae</taxon>
        <taxon>Betaphycus</taxon>
    </lineage>
</organism>
<dbReference type="InterPro" id="IPR014314">
    <property type="entry name" value="Succ_DH_cytb556"/>
</dbReference>
<evidence type="ECO:0000256" key="1">
    <source>
        <dbReference type="ARBA" id="ARBA00004141"/>
    </source>
</evidence>
<dbReference type="RefSeq" id="YP_009445894.1">
    <property type="nucleotide sequence ID" value="NC_036431.1"/>
</dbReference>
<keyword evidence="4 8" id="KW-0479">Metal-binding</keyword>
<dbReference type="CDD" id="cd03499">
    <property type="entry name" value="SQR_TypeC_SdhC"/>
    <property type="match status" value="1"/>
</dbReference>
<dbReference type="NCBIfam" id="TIGR02970">
    <property type="entry name" value="succ_dehyd_cytB"/>
    <property type="match status" value="1"/>
</dbReference>
<dbReference type="GO" id="GO:0006099">
    <property type="term" value="P:tricarboxylic acid cycle"/>
    <property type="evidence" value="ECO:0007669"/>
    <property type="project" value="InterPro"/>
</dbReference>
<dbReference type="GO" id="GO:0016020">
    <property type="term" value="C:membrane"/>
    <property type="evidence" value="ECO:0007669"/>
    <property type="project" value="UniProtKB-SubCell"/>
</dbReference>
<keyword evidence="6 8" id="KW-0408">Iron</keyword>
<evidence type="ECO:0000313" key="10">
    <source>
        <dbReference type="EMBL" id="ATX68835.1"/>
    </source>
</evidence>
<dbReference type="GO" id="GO:0006121">
    <property type="term" value="P:mitochondrial electron transport, succinate to ubiquinone"/>
    <property type="evidence" value="ECO:0007669"/>
    <property type="project" value="TreeGrafter"/>
</dbReference>
<geneLocation type="mitochondrion" evidence="10"/>
<dbReference type="PIRSF" id="PIRSF000178">
    <property type="entry name" value="SDH_cyt_b560"/>
    <property type="match status" value="1"/>
</dbReference>
<dbReference type="EMBL" id="MF680514">
    <property type="protein sequence ID" value="ATX68835.1"/>
    <property type="molecule type" value="Genomic_DNA"/>
</dbReference>
<dbReference type="SUPFAM" id="SSF81343">
    <property type="entry name" value="Fumarate reductase respiratory complex transmembrane subunits"/>
    <property type="match status" value="1"/>
</dbReference>
<keyword evidence="2 8" id="KW-0349">Heme</keyword>
<dbReference type="InterPro" id="IPR034804">
    <property type="entry name" value="SQR/QFR_C/D"/>
</dbReference>
<gene>
    <name evidence="10" type="primary">sdh3</name>
</gene>
<protein>
    <submittedName>
        <fullName evidence="10">Succinate dehydrogenase cytochrome B560 subunit</fullName>
    </submittedName>
</protein>
<proteinExistence type="predicted"/>
<dbReference type="GO" id="GO:0009055">
    <property type="term" value="F:electron transfer activity"/>
    <property type="evidence" value="ECO:0007669"/>
    <property type="project" value="InterPro"/>
</dbReference>
<keyword evidence="10" id="KW-0496">Mitochondrion</keyword>